<evidence type="ECO:0000313" key="2">
    <source>
        <dbReference type="Proteomes" id="UP000314294"/>
    </source>
</evidence>
<dbReference type="OrthoDB" id="10601229at2759"/>
<reference evidence="1 2" key="1">
    <citation type="submission" date="2019-03" db="EMBL/GenBank/DDBJ databases">
        <title>First draft genome of Liparis tanakae, snailfish: a comprehensive survey of snailfish specific genes.</title>
        <authorList>
            <person name="Kim W."/>
            <person name="Song I."/>
            <person name="Jeong J.-H."/>
            <person name="Kim D."/>
            <person name="Kim S."/>
            <person name="Ryu S."/>
            <person name="Song J.Y."/>
            <person name="Lee S.K."/>
        </authorList>
    </citation>
    <scope>NUCLEOTIDE SEQUENCE [LARGE SCALE GENOMIC DNA]</scope>
    <source>
        <tissue evidence="1">Muscle</tissue>
    </source>
</reference>
<dbReference type="EMBL" id="SRLO01000888">
    <property type="protein sequence ID" value="TNN44717.1"/>
    <property type="molecule type" value="Genomic_DNA"/>
</dbReference>
<keyword evidence="2" id="KW-1185">Reference proteome</keyword>
<sequence length="155" mass="16846">MTKRTAQQSGPVSISVSVVPRSFNGCLASNTPHRIPAGGSSNASESVHRLLSGKTRPHAYSMTGVRFWDSSLAVLEILASFPPSLKPAHSMFSVMLPPKDSLLLHRSVETMGSMTVRRVEGIWPPLALMYPHPDTRHNLPTAMEAPCRGSRAMET</sequence>
<proteinExistence type="predicted"/>
<organism evidence="1 2">
    <name type="scientific">Liparis tanakae</name>
    <name type="common">Tanaka's snailfish</name>
    <dbReference type="NCBI Taxonomy" id="230148"/>
    <lineage>
        <taxon>Eukaryota</taxon>
        <taxon>Metazoa</taxon>
        <taxon>Chordata</taxon>
        <taxon>Craniata</taxon>
        <taxon>Vertebrata</taxon>
        <taxon>Euteleostomi</taxon>
        <taxon>Actinopterygii</taxon>
        <taxon>Neopterygii</taxon>
        <taxon>Teleostei</taxon>
        <taxon>Neoteleostei</taxon>
        <taxon>Acanthomorphata</taxon>
        <taxon>Eupercaria</taxon>
        <taxon>Perciformes</taxon>
        <taxon>Cottioidei</taxon>
        <taxon>Cottales</taxon>
        <taxon>Liparidae</taxon>
        <taxon>Liparis</taxon>
    </lineage>
</organism>
<gene>
    <name evidence="1" type="ORF">EYF80_045099</name>
</gene>
<dbReference type="Proteomes" id="UP000314294">
    <property type="component" value="Unassembled WGS sequence"/>
</dbReference>
<comment type="caution">
    <text evidence="1">The sequence shown here is derived from an EMBL/GenBank/DDBJ whole genome shotgun (WGS) entry which is preliminary data.</text>
</comment>
<protein>
    <submittedName>
        <fullName evidence="1">Uncharacterized protein</fullName>
    </submittedName>
</protein>
<name>A0A4Z2FTW6_9TELE</name>
<evidence type="ECO:0000313" key="1">
    <source>
        <dbReference type="EMBL" id="TNN44717.1"/>
    </source>
</evidence>
<accession>A0A4Z2FTW6</accession>
<dbReference type="AlphaFoldDB" id="A0A4Z2FTW6"/>